<comment type="caution">
    <text evidence="2">The sequence shown here is derived from an EMBL/GenBank/DDBJ whole genome shotgun (WGS) entry which is preliminary data.</text>
</comment>
<keyword evidence="3" id="KW-1185">Reference proteome</keyword>
<protein>
    <submittedName>
        <fullName evidence="2">Uncharacterized protein</fullName>
    </submittedName>
</protein>
<evidence type="ECO:0000256" key="1">
    <source>
        <dbReference type="SAM" id="MobiDB-lite"/>
    </source>
</evidence>
<dbReference type="AlphaFoldDB" id="A0A8X6QI86"/>
<gene>
    <name evidence="2" type="ORF">NPIL_482511</name>
</gene>
<accession>A0A8X6QI86</accession>
<evidence type="ECO:0000313" key="2">
    <source>
        <dbReference type="EMBL" id="GFU20511.1"/>
    </source>
</evidence>
<proteinExistence type="predicted"/>
<reference evidence="2" key="1">
    <citation type="submission" date="2020-08" db="EMBL/GenBank/DDBJ databases">
        <title>Multicomponent nature underlies the extraordinary mechanical properties of spider dragline silk.</title>
        <authorList>
            <person name="Kono N."/>
            <person name="Nakamura H."/>
            <person name="Mori M."/>
            <person name="Yoshida Y."/>
            <person name="Ohtoshi R."/>
            <person name="Malay A.D."/>
            <person name="Moran D.A.P."/>
            <person name="Tomita M."/>
            <person name="Numata K."/>
            <person name="Arakawa K."/>
        </authorList>
    </citation>
    <scope>NUCLEOTIDE SEQUENCE</scope>
</reference>
<sequence>MVKPFPVNIPDCLPRTQCRRIARDGGSIMPPPSPLSQGEDGGEASLFAGVDTKAPLFGVPHCGGTLLFPSIYISVAAALRSLHLHWLWISDGDRR</sequence>
<name>A0A8X6QI86_NEPPI</name>
<dbReference type="EMBL" id="BMAW01080629">
    <property type="protein sequence ID" value="GFU20511.1"/>
    <property type="molecule type" value="Genomic_DNA"/>
</dbReference>
<dbReference type="OrthoDB" id="10290860at2759"/>
<dbReference type="Proteomes" id="UP000887013">
    <property type="component" value="Unassembled WGS sequence"/>
</dbReference>
<organism evidence="2 3">
    <name type="scientific">Nephila pilipes</name>
    <name type="common">Giant wood spider</name>
    <name type="synonym">Nephila maculata</name>
    <dbReference type="NCBI Taxonomy" id="299642"/>
    <lineage>
        <taxon>Eukaryota</taxon>
        <taxon>Metazoa</taxon>
        <taxon>Ecdysozoa</taxon>
        <taxon>Arthropoda</taxon>
        <taxon>Chelicerata</taxon>
        <taxon>Arachnida</taxon>
        <taxon>Araneae</taxon>
        <taxon>Araneomorphae</taxon>
        <taxon>Entelegynae</taxon>
        <taxon>Araneoidea</taxon>
        <taxon>Nephilidae</taxon>
        <taxon>Nephila</taxon>
    </lineage>
</organism>
<evidence type="ECO:0000313" key="3">
    <source>
        <dbReference type="Proteomes" id="UP000887013"/>
    </source>
</evidence>
<feature type="region of interest" description="Disordered" evidence="1">
    <location>
        <begin position="23"/>
        <end position="42"/>
    </location>
</feature>